<feature type="signal peptide" evidence="1">
    <location>
        <begin position="1"/>
        <end position="23"/>
    </location>
</feature>
<dbReference type="AlphaFoldDB" id="A0A1H6AMG6"/>
<keyword evidence="1" id="KW-0732">Signal</keyword>
<dbReference type="Proteomes" id="UP000236728">
    <property type="component" value="Unassembled WGS sequence"/>
</dbReference>
<evidence type="ECO:0000313" key="4">
    <source>
        <dbReference type="Proteomes" id="UP000236728"/>
    </source>
</evidence>
<dbReference type="NCBIfam" id="TIGR02595">
    <property type="entry name" value="PEP_CTERM"/>
    <property type="match status" value="1"/>
</dbReference>
<dbReference type="RefSeq" id="WP_235011643.1">
    <property type="nucleotide sequence ID" value="NZ_FNVA01000005.1"/>
</dbReference>
<accession>A0A1H6AMG6</accession>
<evidence type="ECO:0000256" key="1">
    <source>
        <dbReference type="SAM" id="SignalP"/>
    </source>
</evidence>
<protein>
    <submittedName>
        <fullName evidence="3">PEP-CTERM protein-sorting domain-containing protein/MYXO-CTERM domain-containing protein</fullName>
    </submittedName>
</protein>
<dbReference type="Pfam" id="PF07589">
    <property type="entry name" value="PEP-CTERM"/>
    <property type="match status" value="1"/>
</dbReference>
<keyword evidence="4" id="KW-1185">Reference proteome</keyword>
<sequence length="221" mass="22893">MNRLILALGVVGTTLVAAAPAFASNYNVLYNQTYNNTNAYQSDSNPSDISAETNADNFTLSASSLVKAISWDGIVYGAGTPTTFTISFYTNSSGLPGSVIATYDVTPTVTDTDSVTNGDETYSYSASLPSTLLYGSVEYWVSIVADGSTSTFGWVTGTGPGDGFAYSYPPTPGFSLSSSTDDLSLTLLGSPAPTPEPSSLALLGTGVLGAAGLLRRRFFNA</sequence>
<evidence type="ECO:0000259" key="2">
    <source>
        <dbReference type="Pfam" id="PF07589"/>
    </source>
</evidence>
<feature type="chain" id="PRO_5009292928" evidence="1">
    <location>
        <begin position="24"/>
        <end position="221"/>
    </location>
</feature>
<gene>
    <name evidence="3" type="ORF">SAMN05421819_3262</name>
</gene>
<name>A0A1H6AMG6_9BACT</name>
<organism evidence="3 4">
    <name type="scientific">Bryocella elongata</name>
    <dbReference type="NCBI Taxonomy" id="863522"/>
    <lineage>
        <taxon>Bacteria</taxon>
        <taxon>Pseudomonadati</taxon>
        <taxon>Acidobacteriota</taxon>
        <taxon>Terriglobia</taxon>
        <taxon>Terriglobales</taxon>
        <taxon>Acidobacteriaceae</taxon>
        <taxon>Bryocella</taxon>
    </lineage>
</organism>
<dbReference type="EMBL" id="FNVA01000005">
    <property type="protein sequence ID" value="SEG49919.1"/>
    <property type="molecule type" value="Genomic_DNA"/>
</dbReference>
<dbReference type="InterPro" id="IPR013424">
    <property type="entry name" value="Ice-binding_C"/>
</dbReference>
<feature type="domain" description="Ice-binding protein C-terminal" evidence="2">
    <location>
        <begin position="193"/>
        <end position="216"/>
    </location>
</feature>
<evidence type="ECO:0000313" key="3">
    <source>
        <dbReference type="EMBL" id="SEG49919.1"/>
    </source>
</evidence>
<proteinExistence type="predicted"/>
<reference evidence="3 4" key="1">
    <citation type="submission" date="2016-10" db="EMBL/GenBank/DDBJ databases">
        <authorList>
            <person name="de Groot N.N."/>
        </authorList>
    </citation>
    <scope>NUCLEOTIDE SEQUENCE [LARGE SCALE GENOMIC DNA]</scope>
    <source>
        <strain evidence="3 4">DSM 22489</strain>
    </source>
</reference>